<comment type="caution">
    <text evidence="3">The sequence shown here is derived from an EMBL/GenBank/DDBJ whole genome shotgun (WGS) entry which is preliminary data.</text>
</comment>
<evidence type="ECO:0000313" key="3">
    <source>
        <dbReference type="EMBL" id="KKT37508.1"/>
    </source>
</evidence>
<feature type="compositionally biased region" description="Basic and acidic residues" evidence="1">
    <location>
        <begin position="264"/>
        <end position="293"/>
    </location>
</feature>
<dbReference type="EMBL" id="LCHM01000025">
    <property type="protein sequence ID" value="KKT37508.1"/>
    <property type="molecule type" value="Genomic_DNA"/>
</dbReference>
<gene>
    <name evidence="3" type="ORF">UW22_C0025G0003</name>
</gene>
<accession>A0A0G1GTC5</accession>
<sequence length="789" mass="86379">MKLFEKIQKLVNKTPKVEPEIFLSLILDESYIQAASWVLDEGKKPRILGSTSERAISPSWEDRIRMADHAIGKLEEGTGSTKLSKVVFGLGEQFLTKEGDIEKSVRPKLKQLTTILELSPLGFVPLSTGIAHFLRKTEGIPTSVILIGVTQRDFAISIYRVGRLAFSISVEQSQSEGEDIENALKSCTDADVLPSRILLYGSDDVRTGEVKSVLLRHQWTARANFLHYPKIDIYPFEHIIDTVVSAGAGEITHELIEEGPSESSTKEAGEKIEEPLGEKEVPEEEKPEKKEPLVEEPLPIAREEKGRAHVVVVQPETLGFHEPADDEGDTRAVKKEADTEKIEAIENPLEFSREEKKENLLQKEHHLVHEKEIFDDFSQEKRSAIPTFRVRRGFGSVIRTLGRIFYRTPKKLVGIGILLVVVLGGGFWGVTQYLPRATVTLAVLPKTITREDTVVIDPVATVIDTQNKIIPGKKLEKVVSGEKTMAATGKKKIGDPAKGTVTIFNKSEGTAYTLKKGTVLTIGGLQFTLDTDVSVASASTNLSQGQTVFGKAAAPVTAVAVGTEGNIEANKEFTLKEYQSSVLVARNEQPFTGGTSKEVTVVSRTDYDTFVKSLTADLIEKAKAELVQSVTGKDRMIDQTVKTAVKEKQFTEEIDQEAKDLHGSLSVSVSAYTYNEEDVKALLSGVAQQDIPQGYSVNPGRTTVTVGNVTVAKDGTMTAKASLTASAIPTIDSSFVKNTIAGKKLIDVEDELKTIPGVASAEFMFRSAWKKDILPKNPDHISVIVTTVE</sequence>
<keyword evidence="2" id="KW-0812">Transmembrane</keyword>
<proteinExistence type="predicted"/>
<evidence type="ECO:0008006" key="5">
    <source>
        <dbReference type="Google" id="ProtNLM"/>
    </source>
</evidence>
<reference evidence="3 4" key="1">
    <citation type="journal article" date="2015" name="Nature">
        <title>rRNA introns, odd ribosomes, and small enigmatic genomes across a large radiation of phyla.</title>
        <authorList>
            <person name="Brown C.T."/>
            <person name="Hug L.A."/>
            <person name="Thomas B.C."/>
            <person name="Sharon I."/>
            <person name="Castelle C.J."/>
            <person name="Singh A."/>
            <person name="Wilkins M.J."/>
            <person name="Williams K.H."/>
            <person name="Banfield J.F."/>
        </authorList>
    </citation>
    <scope>NUCLEOTIDE SEQUENCE [LARGE SCALE GENOMIC DNA]</scope>
</reference>
<dbReference type="Proteomes" id="UP000034617">
    <property type="component" value="Unassembled WGS sequence"/>
</dbReference>
<evidence type="ECO:0000256" key="2">
    <source>
        <dbReference type="SAM" id="Phobius"/>
    </source>
</evidence>
<evidence type="ECO:0000256" key="1">
    <source>
        <dbReference type="SAM" id="MobiDB-lite"/>
    </source>
</evidence>
<feature type="region of interest" description="Disordered" evidence="1">
    <location>
        <begin position="256"/>
        <end position="295"/>
    </location>
</feature>
<evidence type="ECO:0000313" key="4">
    <source>
        <dbReference type="Proteomes" id="UP000034617"/>
    </source>
</evidence>
<feature type="transmembrane region" description="Helical" evidence="2">
    <location>
        <begin position="412"/>
        <end position="430"/>
    </location>
</feature>
<dbReference type="AlphaFoldDB" id="A0A0G1GTC5"/>
<keyword evidence="2" id="KW-1133">Transmembrane helix</keyword>
<organism evidence="3 4">
    <name type="scientific">Candidatus Gottesmanbacteria bacterium GW2011_GWB1_44_11c</name>
    <dbReference type="NCBI Taxonomy" id="1618447"/>
    <lineage>
        <taxon>Bacteria</taxon>
        <taxon>Candidatus Gottesmaniibacteriota</taxon>
    </lineage>
</organism>
<keyword evidence="2" id="KW-0472">Membrane</keyword>
<name>A0A0G1GTC5_9BACT</name>
<protein>
    <recommendedName>
        <fullName evidence="5">Baseplate protein J-like domain-containing protein</fullName>
    </recommendedName>
</protein>